<dbReference type="GO" id="GO:0005737">
    <property type="term" value="C:cytoplasm"/>
    <property type="evidence" value="ECO:0007669"/>
    <property type="project" value="TreeGrafter"/>
</dbReference>
<dbReference type="InterPro" id="IPR036291">
    <property type="entry name" value="NAD(P)-bd_dom_sf"/>
</dbReference>
<dbReference type="RefSeq" id="WP_056975545.1">
    <property type="nucleotide sequence ID" value="NZ_AYYP01000001.1"/>
</dbReference>
<proteinExistence type="inferred from homology"/>
<dbReference type="InterPro" id="IPR023401">
    <property type="entry name" value="ODC_N"/>
</dbReference>
<comment type="similarity">
    <text evidence="1">Belongs to the ornithine cyclodeaminase/mu-crystallin family.</text>
</comment>
<sequence>MQYLDKEQIAANFSMEEAIAACKEALELYSAGRADIPLRTNIDVPENNGQALFMPGYVSGSTPALGIKIVSVFPDNIKANLPSVPATMLTMDAKTGIVNAVLDGTFLTQLRTGAVQGAATDLLARKDAKIGLLIGTGGQGFQQLRAMLTVRNFEKMYIFDIDQARAQAFAKEVATSLAAFGVEFEAVADVNAVVGECDVITTVTTAKVPTFDGSLVKPGCHINGVGAYTLEMHELPETALVKAAKIFTDTDDGVLAEAGDVVGALEKGTITKEDLSGELGQLVSHPELGRQSAKDITVFKTVGTSALDVVVADKIVRKIQG</sequence>
<dbReference type="InterPro" id="IPR003462">
    <property type="entry name" value="ODC_Mu_crystall"/>
</dbReference>
<evidence type="ECO:0000313" key="2">
    <source>
        <dbReference type="EMBL" id="KRM66481.1"/>
    </source>
</evidence>
<dbReference type="Proteomes" id="UP000051008">
    <property type="component" value="Unassembled WGS sequence"/>
</dbReference>
<dbReference type="Gene3D" id="3.30.1780.10">
    <property type="entry name" value="ornithine cyclodeaminase, domain 1"/>
    <property type="match status" value="1"/>
</dbReference>
<dbReference type="Pfam" id="PF02423">
    <property type="entry name" value="OCD_Mu_crystall"/>
    <property type="match status" value="1"/>
</dbReference>
<dbReference type="PANTHER" id="PTHR13812">
    <property type="entry name" value="KETIMINE REDUCTASE MU-CRYSTALLIN"/>
    <property type="match status" value="1"/>
</dbReference>
<dbReference type="PANTHER" id="PTHR13812:SF19">
    <property type="entry name" value="KETIMINE REDUCTASE MU-CRYSTALLIN"/>
    <property type="match status" value="1"/>
</dbReference>
<reference evidence="2 3" key="1">
    <citation type="journal article" date="2015" name="Genome Announc.">
        <title>Expanding the biotechnology potential of lactobacilli through comparative genomics of 213 strains and associated genera.</title>
        <authorList>
            <person name="Sun Z."/>
            <person name="Harris H.M."/>
            <person name="McCann A."/>
            <person name="Guo C."/>
            <person name="Argimon S."/>
            <person name="Zhang W."/>
            <person name="Yang X."/>
            <person name="Jeffery I.B."/>
            <person name="Cooney J.C."/>
            <person name="Kagawa T.F."/>
            <person name="Liu W."/>
            <person name="Song Y."/>
            <person name="Salvetti E."/>
            <person name="Wrobel A."/>
            <person name="Rasinkangas P."/>
            <person name="Parkhill J."/>
            <person name="Rea M.C."/>
            <person name="O'Sullivan O."/>
            <person name="Ritari J."/>
            <person name="Douillard F.P."/>
            <person name="Paul Ross R."/>
            <person name="Yang R."/>
            <person name="Briner A.E."/>
            <person name="Felis G.E."/>
            <person name="de Vos W.M."/>
            <person name="Barrangou R."/>
            <person name="Klaenhammer T.R."/>
            <person name="Caufield P.W."/>
            <person name="Cui Y."/>
            <person name="Zhang H."/>
            <person name="O'Toole P.W."/>
        </authorList>
    </citation>
    <scope>NUCLEOTIDE SEQUENCE [LARGE SCALE GENOMIC DNA]</scope>
    <source>
        <strain evidence="2 3">DSM 20509</strain>
    </source>
</reference>
<dbReference type="GO" id="GO:0016491">
    <property type="term" value="F:oxidoreductase activity"/>
    <property type="evidence" value="ECO:0007669"/>
    <property type="project" value="UniProtKB-ARBA"/>
</dbReference>
<name>A0A0R2AGR1_9LACO</name>
<dbReference type="Gene3D" id="3.40.50.720">
    <property type="entry name" value="NAD(P)-binding Rossmann-like Domain"/>
    <property type="match status" value="1"/>
</dbReference>
<accession>A0A0R2AGR1</accession>
<dbReference type="OrthoDB" id="9792005at2"/>
<dbReference type="FunFam" id="3.40.50.720:FF:000311">
    <property type="entry name" value="Ornithine cyclodeaminase"/>
    <property type="match status" value="1"/>
</dbReference>
<comment type="caution">
    <text evidence="2">The sequence shown here is derived from an EMBL/GenBank/DDBJ whole genome shotgun (WGS) entry which is preliminary data.</text>
</comment>
<dbReference type="PIRSF" id="PIRSF001439">
    <property type="entry name" value="CryM"/>
    <property type="match status" value="1"/>
</dbReference>
<protein>
    <submittedName>
        <fullName evidence="2">Ornithine cyclodeaminase</fullName>
    </submittedName>
</protein>
<dbReference type="AlphaFoldDB" id="A0A0R2AGR1"/>
<dbReference type="SUPFAM" id="SSF51735">
    <property type="entry name" value="NAD(P)-binding Rossmann-fold domains"/>
    <property type="match status" value="1"/>
</dbReference>
<keyword evidence="3" id="KW-1185">Reference proteome</keyword>
<evidence type="ECO:0000256" key="1">
    <source>
        <dbReference type="ARBA" id="ARBA00008903"/>
    </source>
</evidence>
<dbReference type="PATRIC" id="fig|1423718.3.peg.2059"/>
<organism evidence="2 3">
    <name type="scientific">Ligilactobacillus agilis DSM 20509</name>
    <dbReference type="NCBI Taxonomy" id="1423718"/>
    <lineage>
        <taxon>Bacteria</taxon>
        <taxon>Bacillati</taxon>
        <taxon>Bacillota</taxon>
        <taxon>Bacilli</taxon>
        <taxon>Lactobacillales</taxon>
        <taxon>Lactobacillaceae</taxon>
        <taxon>Ligilactobacillus</taxon>
    </lineage>
</organism>
<dbReference type="EMBL" id="AYYP01000001">
    <property type="protein sequence ID" value="KRM66481.1"/>
    <property type="molecule type" value="Genomic_DNA"/>
</dbReference>
<gene>
    <name evidence="2" type="ORF">FC14_GL001986</name>
</gene>
<evidence type="ECO:0000313" key="3">
    <source>
        <dbReference type="Proteomes" id="UP000051008"/>
    </source>
</evidence>
<dbReference type="GO" id="GO:0019752">
    <property type="term" value="P:carboxylic acid metabolic process"/>
    <property type="evidence" value="ECO:0007669"/>
    <property type="project" value="UniProtKB-ARBA"/>
</dbReference>